<feature type="non-terminal residue" evidence="2">
    <location>
        <position position="1"/>
    </location>
</feature>
<accession>A0A2K3PEP5</accession>
<feature type="transmembrane region" description="Helical" evidence="1">
    <location>
        <begin position="77"/>
        <end position="97"/>
    </location>
</feature>
<sequence length="324" mass="36820">SRYVVEDMSWTDVSGRPPLFGLCPEFRAGGQLGQLLAQSRTGAPQVIASRHKTILACLREEYLYLARKFPHVIARRISHGGTFFLLAIGAALILLVWNCFARLYEFLDTNCREGTLWTVSLARNLRLCVTMRRNHCRISMESSRSVSSVRSDMKRQAFRLLMPRERKLILKFHSLSFHFAAAITFSWFYSSSHISPLSFIKVPFLEKLQPLFLNKVLSFEHHRVLVVGGVLWFVEDAFWCLVVVKPLPNAVVTPAFGRGQRPRPNVFRMSEIEGIPESHASSKHKLVDTITDPRLAWVASEPRGIASTLTAHDPKLYIVVEDNS</sequence>
<dbReference type="AlphaFoldDB" id="A0A2K3PEP5"/>
<gene>
    <name evidence="2" type="ORF">L195_g010433</name>
</gene>
<evidence type="ECO:0000313" key="3">
    <source>
        <dbReference type="Proteomes" id="UP000236291"/>
    </source>
</evidence>
<organism evidence="2 3">
    <name type="scientific">Trifolium pratense</name>
    <name type="common">Red clover</name>
    <dbReference type="NCBI Taxonomy" id="57577"/>
    <lineage>
        <taxon>Eukaryota</taxon>
        <taxon>Viridiplantae</taxon>
        <taxon>Streptophyta</taxon>
        <taxon>Embryophyta</taxon>
        <taxon>Tracheophyta</taxon>
        <taxon>Spermatophyta</taxon>
        <taxon>Magnoliopsida</taxon>
        <taxon>eudicotyledons</taxon>
        <taxon>Gunneridae</taxon>
        <taxon>Pentapetalae</taxon>
        <taxon>rosids</taxon>
        <taxon>fabids</taxon>
        <taxon>Fabales</taxon>
        <taxon>Fabaceae</taxon>
        <taxon>Papilionoideae</taxon>
        <taxon>50 kb inversion clade</taxon>
        <taxon>NPAAA clade</taxon>
        <taxon>Hologalegina</taxon>
        <taxon>IRL clade</taxon>
        <taxon>Trifolieae</taxon>
        <taxon>Trifolium</taxon>
    </lineage>
</organism>
<comment type="caution">
    <text evidence="2">The sequence shown here is derived from an EMBL/GenBank/DDBJ whole genome shotgun (WGS) entry which is preliminary data.</text>
</comment>
<reference evidence="2 3" key="1">
    <citation type="journal article" date="2014" name="Am. J. Bot.">
        <title>Genome assembly and annotation for red clover (Trifolium pratense; Fabaceae).</title>
        <authorList>
            <person name="Istvanek J."/>
            <person name="Jaros M."/>
            <person name="Krenek A."/>
            <person name="Repkova J."/>
        </authorList>
    </citation>
    <scope>NUCLEOTIDE SEQUENCE [LARGE SCALE GENOMIC DNA]</scope>
    <source>
        <strain evidence="3">cv. Tatra</strain>
        <tissue evidence="2">Young leaves</tissue>
    </source>
</reference>
<proteinExistence type="predicted"/>
<feature type="transmembrane region" description="Helical" evidence="1">
    <location>
        <begin position="168"/>
        <end position="189"/>
    </location>
</feature>
<name>A0A2K3PEP5_TRIPR</name>
<keyword evidence="1" id="KW-0472">Membrane</keyword>
<keyword evidence="1" id="KW-0812">Transmembrane</keyword>
<evidence type="ECO:0000313" key="2">
    <source>
        <dbReference type="EMBL" id="PNY13767.1"/>
    </source>
</evidence>
<dbReference type="EMBL" id="ASHM01006331">
    <property type="protein sequence ID" value="PNY13767.1"/>
    <property type="molecule type" value="Genomic_DNA"/>
</dbReference>
<reference evidence="2 3" key="2">
    <citation type="journal article" date="2017" name="Front. Plant Sci.">
        <title>Gene Classification and Mining of Molecular Markers Useful in Red Clover (Trifolium pratense) Breeding.</title>
        <authorList>
            <person name="Istvanek J."/>
            <person name="Dluhosova J."/>
            <person name="Dluhos P."/>
            <person name="Patkova L."/>
            <person name="Nedelnik J."/>
            <person name="Repkova J."/>
        </authorList>
    </citation>
    <scope>NUCLEOTIDE SEQUENCE [LARGE SCALE GENOMIC DNA]</scope>
    <source>
        <strain evidence="3">cv. Tatra</strain>
        <tissue evidence="2">Young leaves</tissue>
    </source>
</reference>
<keyword evidence="1" id="KW-1133">Transmembrane helix</keyword>
<protein>
    <submittedName>
        <fullName evidence="2">Uncharacterized protein</fullName>
    </submittedName>
</protein>
<evidence type="ECO:0000256" key="1">
    <source>
        <dbReference type="SAM" id="Phobius"/>
    </source>
</evidence>
<dbReference type="Proteomes" id="UP000236291">
    <property type="component" value="Unassembled WGS sequence"/>
</dbReference>